<feature type="non-terminal residue" evidence="1">
    <location>
        <position position="1"/>
    </location>
</feature>
<accession>A0A5C6THI3</accession>
<proteinExistence type="predicted"/>
<gene>
    <name evidence="1" type="ORF">FocTR4_00006082</name>
</gene>
<sequence>KCLEAKRSSRYQSCHSLLGQSLSDVTLPQPVSQLSRRNWILVSSTDAGFIKGFLLGACRHLSLVQSMVEFEGKAIQYKLQYLENLRKDISTQPAILHPRWVASALVLAFNEILLGNISMASQHIKGAADIVQAAGGPQALGLSRFCFVSCPAVYSTTAFWADVSFLLLTQIL</sequence>
<dbReference type="AlphaFoldDB" id="A0A5C6THI3"/>
<dbReference type="Proteomes" id="UP000321331">
    <property type="component" value="Unassembled WGS sequence"/>
</dbReference>
<evidence type="ECO:0000313" key="1">
    <source>
        <dbReference type="EMBL" id="TXC10183.1"/>
    </source>
</evidence>
<dbReference type="EMBL" id="VMNF01000004">
    <property type="protein sequence ID" value="TXC10183.1"/>
    <property type="molecule type" value="Genomic_DNA"/>
</dbReference>
<protein>
    <submittedName>
        <fullName evidence="1">Uncharacterized protein</fullName>
    </submittedName>
</protein>
<reference evidence="1 2" key="1">
    <citation type="submission" date="2019-07" db="EMBL/GenBank/DDBJ databases">
        <title>The First High-Quality Draft Genome Sequence of the Causal Agent of the Current Panama Disease Epidemic.</title>
        <authorList>
            <person name="Warmington R.J."/>
            <person name="Kay W."/>
            <person name="Jeffries A."/>
            <person name="Bebber D."/>
            <person name="Moore K."/>
            <person name="Studholme D.J."/>
        </authorList>
    </citation>
    <scope>NUCLEOTIDE SEQUENCE [LARGE SCALE GENOMIC DNA]</scope>
    <source>
        <strain evidence="1 2">TR4</strain>
    </source>
</reference>
<organism evidence="1 2">
    <name type="scientific">Fusarium oxysporum f. sp. cubense</name>
    <dbReference type="NCBI Taxonomy" id="61366"/>
    <lineage>
        <taxon>Eukaryota</taxon>
        <taxon>Fungi</taxon>
        <taxon>Dikarya</taxon>
        <taxon>Ascomycota</taxon>
        <taxon>Pezizomycotina</taxon>
        <taxon>Sordariomycetes</taxon>
        <taxon>Hypocreomycetidae</taxon>
        <taxon>Hypocreales</taxon>
        <taxon>Nectriaceae</taxon>
        <taxon>Fusarium</taxon>
        <taxon>Fusarium oxysporum species complex</taxon>
    </lineage>
</organism>
<comment type="caution">
    <text evidence="1">The sequence shown here is derived from an EMBL/GenBank/DDBJ whole genome shotgun (WGS) entry which is preliminary data.</text>
</comment>
<name>A0A5C6THI3_FUSOC</name>
<evidence type="ECO:0000313" key="2">
    <source>
        <dbReference type="Proteomes" id="UP000321331"/>
    </source>
</evidence>